<dbReference type="CDD" id="cd04301">
    <property type="entry name" value="NAT_SF"/>
    <property type="match status" value="1"/>
</dbReference>
<dbReference type="GO" id="GO:0016747">
    <property type="term" value="F:acyltransferase activity, transferring groups other than amino-acyl groups"/>
    <property type="evidence" value="ECO:0007669"/>
    <property type="project" value="InterPro"/>
</dbReference>
<keyword evidence="1" id="KW-0808">Transferase</keyword>
<evidence type="ECO:0000256" key="1">
    <source>
        <dbReference type="ARBA" id="ARBA00022679"/>
    </source>
</evidence>
<dbReference type="InterPro" id="IPR050832">
    <property type="entry name" value="Bact_Acetyltransf"/>
</dbReference>
<evidence type="ECO:0000313" key="5">
    <source>
        <dbReference type="Proteomes" id="UP000198639"/>
    </source>
</evidence>
<feature type="domain" description="N-acetyltransferase" evidence="3">
    <location>
        <begin position="2"/>
        <end position="148"/>
    </location>
</feature>
<organism evidence="4 5">
    <name type="scientific">Massilia yuzhufengensis</name>
    <dbReference type="NCBI Taxonomy" id="1164594"/>
    <lineage>
        <taxon>Bacteria</taxon>
        <taxon>Pseudomonadati</taxon>
        <taxon>Pseudomonadota</taxon>
        <taxon>Betaproteobacteria</taxon>
        <taxon>Burkholderiales</taxon>
        <taxon>Oxalobacteraceae</taxon>
        <taxon>Telluria group</taxon>
        <taxon>Massilia</taxon>
    </lineage>
</organism>
<dbReference type="Gene3D" id="3.40.630.30">
    <property type="match status" value="1"/>
</dbReference>
<protein>
    <submittedName>
        <fullName evidence="4">Ribosomal protein S18 acetylase RimI</fullName>
    </submittedName>
</protein>
<keyword evidence="5" id="KW-1185">Reference proteome</keyword>
<dbReference type="PANTHER" id="PTHR43877:SF2">
    <property type="entry name" value="AMINOALKYLPHOSPHONATE N-ACETYLTRANSFERASE-RELATED"/>
    <property type="match status" value="1"/>
</dbReference>
<dbReference type="SUPFAM" id="SSF55729">
    <property type="entry name" value="Acyl-CoA N-acyltransferases (Nat)"/>
    <property type="match status" value="1"/>
</dbReference>
<dbReference type="RefSeq" id="WP_091874407.1">
    <property type="nucleotide sequence ID" value="NZ_FOLD01000009.1"/>
</dbReference>
<keyword evidence="4" id="KW-0689">Ribosomal protein</keyword>
<reference evidence="5" key="1">
    <citation type="submission" date="2016-10" db="EMBL/GenBank/DDBJ databases">
        <authorList>
            <person name="Varghese N."/>
            <person name="Submissions S."/>
        </authorList>
    </citation>
    <scope>NUCLEOTIDE SEQUENCE [LARGE SCALE GENOMIC DNA]</scope>
    <source>
        <strain evidence="5">CGMCC 1.12041</strain>
    </source>
</reference>
<dbReference type="Proteomes" id="UP000198639">
    <property type="component" value="Unassembled WGS sequence"/>
</dbReference>
<evidence type="ECO:0000259" key="3">
    <source>
        <dbReference type="PROSITE" id="PS51186"/>
    </source>
</evidence>
<proteinExistence type="predicted"/>
<dbReference type="EMBL" id="FOLD01000009">
    <property type="protein sequence ID" value="SFC71707.1"/>
    <property type="molecule type" value="Genomic_DNA"/>
</dbReference>
<dbReference type="AlphaFoldDB" id="A0A1I1LEX3"/>
<dbReference type="OrthoDB" id="9792929at2"/>
<name>A0A1I1LEX3_9BURK</name>
<sequence length="148" mass="16112">MTTIRQAGVDDAPAIAPLFDAYRQFYGKPSDPDLAHSFIEERLANAESVIFLAVDDAGRAIGFVQLYPSFSSVSAGRVYVLNDLFIAPEARRGSVATELMAAAAGFARGRGALRLSLSTGMSNLAAQSLYERQGWVRDQQYFHYSLAL</sequence>
<gene>
    <name evidence="4" type="ORF">SAMN05216204_10973</name>
</gene>
<accession>A0A1I1LEX3</accession>
<keyword evidence="2" id="KW-0012">Acyltransferase</keyword>
<dbReference type="InterPro" id="IPR016181">
    <property type="entry name" value="Acyl_CoA_acyltransferase"/>
</dbReference>
<dbReference type="PANTHER" id="PTHR43877">
    <property type="entry name" value="AMINOALKYLPHOSPHONATE N-ACETYLTRANSFERASE-RELATED-RELATED"/>
    <property type="match status" value="1"/>
</dbReference>
<evidence type="ECO:0000256" key="2">
    <source>
        <dbReference type="ARBA" id="ARBA00023315"/>
    </source>
</evidence>
<keyword evidence="4" id="KW-0687">Ribonucleoprotein</keyword>
<dbReference type="PROSITE" id="PS51186">
    <property type="entry name" value="GNAT"/>
    <property type="match status" value="1"/>
</dbReference>
<evidence type="ECO:0000313" key="4">
    <source>
        <dbReference type="EMBL" id="SFC71707.1"/>
    </source>
</evidence>
<dbReference type="InterPro" id="IPR000182">
    <property type="entry name" value="GNAT_dom"/>
</dbReference>
<dbReference type="Pfam" id="PF00583">
    <property type="entry name" value="Acetyltransf_1"/>
    <property type="match status" value="1"/>
</dbReference>
<dbReference type="GO" id="GO:0005840">
    <property type="term" value="C:ribosome"/>
    <property type="evidence" value="ECO:0007669"/>
    <property type="project" value="UniProtKB-KW"/>
</dbReference>
<dbReference type="STRING" id="1164594.SAMN05216204_10973"/>